<dbReference type="PANTHER" id="PTHR10775">
    <property type="entry name" value="OS08G0208400 PROTEIN"/>
    <property type="match status" value="1"/>
</dbReference>
<dbReference type="EMBL" id="JACGWM010001645">
    <property type="protein sequence ID" value="KAL0290416.1"/>
    <property type="molecule type" value="Genomic_DNA"/>
</dbReference>
<dbReference type="AlphaFoldDB" id="A0AAW2J744"/>
<reference evidence="1" key="1">
    <citation type="submission" date="2020-06" db="EMBL/GenBank/DDBJ databases">
        <authorList>
            <person name="Li T."/>
            <person name="Hu X."/>
            <person name="Zhang T."/>
            <person name="Song X."/>
            <person name="Zhang H."/>
            <person name="Dai N."/>
            <person name="Sheng W."/>
            <person name="Hou X."/>
            <person name="Wei L."/>
        </authorList>
    </citation>
    <scope>NUCLEOTIDE SEQUENCE</scope>
    <source>
        <strain evidence="1">KEN8</strain>
        <tissue evidence="1">Leaf</tissue>
    </source>
</reference>
<proteinExistence type="predicted"/>
<dbReference type="PANTHER" id="PTHR10775:SF185">
    <property type="entry name" value="OS08G0208400 PROTEIN"/>
    <property type="match status" value="1"/>
</dbReference>
<accession>A0AAW2J744</accession>
<gene>
    <name evidence="1" type="ORF">Scaly_2671300</name>
</gene>
<reference evidence="1" key="2">
    <citation type="journal article" date="2024" name="Plant">
        <title>Genomic evolution and insights into agronomic trait innovations of Sesamum species.</title>
        <authorList>
            <person name="Miao H."/>
            <person name="Wang L."/>
            <person name="Qu L."/>
            <person name="Liu H."/>
            <person name="Sun Y."/>
            <person name="Le M."/>
            <person name="Wang Q."/>
            <person name="Wei S."/>
            <person name="Zheng Y."/>
            <person name="Lin W."/>
            <person name="Duan Y."/>
            <person name="Cao H."/>
            <person name="Xiong S."/>
            <person name="Wang X."/>
            <person name="Wei L."/>
            <person name="Li C."/>
            <person name="Ma Q."/>
            <person name="Ju M."/>
            <person name="Zhao R."/>
            <person name="Li G."/>
            <person name="Mu C."/>
            <person name="Tian Q."/>
            <person name="Mei H."/>
            <person name="Zhang T."/>
            <person name="Gao T."/>
            <person name="Zhang H."/>
        </authorList>
    </citation>
    <scope>NUCLEOTIDE SEQUENCE</scope>
    <source>
        <strain evidence="1">KEN8</strain>
    </source>
</reference>
<name>A0AAW2J744_9LAMI</name>
<organism evidence="1">
    <name type="scientific">Sesamum calycinum</name>
    <dbReference type="NCBI Taxonomy" id="2727403"/>
    <lineage>
        <taxon>Eukaryota</taxon>
        <taxon>Viridiplantae</taxon>
        <taxon>Streptophyta</taxon>
        <taxon>Embryophyta</taxon>
        <taxon>Tracheophyta</taxon>
        <taxon>Spermatophyta</taxon>
        <taxon>Magnoliopsida</taxon>
        <taxon>eudicotyledons</taxon>
        <taxon>Gunneridae</taxon>
        <taxon>Pentapetalae</taxon>
        <taxon>asterids</taxon>
        <taxon>lamiids</taxon>
        <taxon>Lamiales</taxon>
        <taxon>Pedaliaceae</taxon>
        <taxon>Sesamum</taxon>
    </lineage>
</organism>
<evidence type="ECO:0000313" key="1">
    <source>
        <dbReference type="EMBL" id="KAL0290416.1"/>
    </source>
</evidence>
<protein>
    <submittedName>
        <fullName evidence="1">Uncharacterized protein</fullName>
    </submittedName>
</protein>
<sequence length="188" mass="21666">MDVCTSSYSYGGGGPYDYDKSGLVDHFSSVVHAADEPLWDGYNQSQLGVVELVDIKGDYYSTKKLVKDLGLPVENIYACKNGCMLYWKDDVDLEYCKFYGDDKCKPARGRDPYQKKSWYAVIRYLLLTPSLQRLYSSRATAEHMTWHATHQTDEGSMCHPSDVEVWKHFDRMYPDCAEDNIIFSWAFE</sequence>
<comment type="caution">
    <text evidence="1">The sequence shown here is derived from an EMBL/GenBank/DDBJ whole genome shotgun (WGS) entry which is preliminary data.</text>
</comment>